<feature type="region of interest" description="Disordered" evidence="1">
    <location>
        <begin position="237"/>
        <end position="266"/>
    </location>
</feature>
<dbReference type="Proteomes" id="UP001341840">
    <property type="component" value="Unassembled WGS sequence"/>
</dbReference>
<dbReference type="PANTHER" id="PTHR46033:SF1">
    <property type="entry name" value="PROTEIN MAIN-LIKE 2"/>
    <property type="match status" value="1"/>
</dbReference>
<accession>A0ABU6UMS7</accession>
<feature type="region of interest" description="Disordered" evidence="1">
    <location>
        <begin position="279"/>
        <end position="298"/>
    </location>
</feature>
<sequence>MSGCLPLVFSWIYLIFPRFCPPSRDLMRFPLVSRLNSLGQISRDTHAQRMLDFRNELDRVGVDDVRIPDLRKGSFACFNLNFCKCNLEPCFGFSSCRPLYMAPQWRVIEPGWVNEVGEIETWLATVPIILFMYVRFHHVDRVKRQFGSEQVVPSDPVNLDEFFRASARGDDKWWPTELAYWYGFWHNQRARDHQILIVPTHYPGWPTKEYADWWAVACRRRFLSLDRLLQDPRGAQLLDDHPDIRRKGEGAPTSGRSNTQPGGEDVDEVAEYRRQDDIPEGAGAQDQGGDDHTPHEPDIDFFFGADLELARFILHGEGSGSGSAPHASTDGPSGHHHYEPPQDMYEVFSCGEQTMDHIVHEYIASRTSDDAVYRPVVLPTVTAVVLSVTFTGSAALPAPVQLSHTIAPATVLSECVTAFTPPIATRRSVLPLRARAIAPPHCSPTGTAATKGLPSGPIRHIIPSLPSPSARGRPGLGSATCLF</sequence>
<reference evidence="3 4" key="1">
    <citation type="journal article" date="2023" name="Plants (Basel)">
        <title>Bridging the Gap: Combining Genomics and Transcriptomics Approaches to Understand Stylosanthes scabra, an Orphan Legume from the Brazilian Caatinga.</title>
        <authorList>
            <person name="Ferreira-Neto J.R.C."/>
            <person name="da Silva M.D."/>
            <person name="Binneck E."/>
            <person name="de Melo N.F."/>
            <person name="da Silva R.H."/>
            <person name="de Melo A.L.T.M."/>
            <person name="Pandolfi V."/>
            <person name="Bustamante F.O."/>
            <person name="Brasileiro-Vidal A.C."/>
            <person name="Benko-Iseppon A.M."/>
        </authorList>
    </citation>
    <scope>NUCLEOTIDE SEQUENCE [LARGE SCALE GENOMIC DNA]</scope>
    <source>
        <tissue evidence="3">Leaves</tissue>
    </source>
</reference>
<protein>
    <recommendedName>
        <fullName evidence="2">Aminotransferase-like plant mobile domain-containing protein</fullName>
    </recommendedName>
</protein>
<dbReference type="PANTHER" id="PTHR46033">
    <property type="entry name" value="PROTEIN MAIN-LIKE 2"/>
    <property type="match status" value="1"/>
</dbReference>
<dbReference type="EMBL" id="JASCZI010121497">
    <property type="protein sequence ID" value="MED6161982.1"/>
    <property type="molecule type" value="Genomic_DNA"/>
</dbReference>
<evidence type="ECO:0000256" key="1">
    <source>
        <dbReference type="SAM" id="MobiDB-lite"/>
    </source>
</evidence>
<feature type="compositionally biased region" description="Basic and acidic residues" evidence="1">
    <location>
        <begin position="238"/>
        <end position="249"/>
    </location>
</feature>
<evidence type="ECO:0000313" key="3">
    <source>
        <dbReference type="EMBL" id="MED6161982.1"/>
    </source>
</evidence>
<proteinExistence type="predicted"/>
<organism evidence="3 4">
    <name type="scientific">Stylosanthes scabra</name>
    <dbReference type="NCBI Taxonomy" id="79078"/>
    <lineage>
        <taxon>Eukaryota</taxon>
        <taxon>Viridiplantae</taxon>
        <taxon>Streptophyta</taxon>
        <taxon>Embryophyta</taxon>
        <taxon>Tracheophyta</taxon>
        <taxon>Spermatophyta</taxon>
        <taxon>Magnoliopsida</taxon>
        <taxon>eudicotyledons</taxon>
        <taxon>Gunneridae</taxon>
        <taxon>Pentapetalae</taxon>
        <taxon>rosids</taxon>
        <taxon>fabids</taxon>
        <taxon>Fabales</taxon>
        <taxon>Fabaceae</taxon>
        <taxon>Papilionoideae</taxon>
        <taxon>50 kb inversion clade</taxon>
        <taxon>dalbergioids sensu lato</taxon>
        <taxon>Dalbergieae</taxon>
        <taxon>Pterocarpus clade</taxon>
        <taxon>Stylosanthes</taxon>
    </lineage>
</organism>
<evidence type="ECO:0000313" key="4">
    <source>
        <dbReference type="Proteomes" id="UP001341840"/>
    </source>
</evidence>
<dbReference type="InterPro" id="IPR019557">
    <property type="entry name" value="AminoTfrase-like_pln_mobile"/>
</dbReference>
<dbReference type="Pfam" id="PF10536">
    <property type="entry name" value="PMD"/>
    <property type="match status" value="1"/>
</dbReference>
<feature type="region of interest" description="Disordered" evidence="1">
    <location>
        <begin position="316"/>
        <end position="341"/>
    </location>
</feature>
<keyword evidence="4" id="KW-1185">Reference proteome</keyword>
<dbReference type="InterPro" id="IPR044824">
    <property type="entry name" value="MAIN-like"/>
</dbReference>
<name>A0ABU6UMS7_9FABA</name>
<evidence type="ECO:0000259" key="2">
    <source>
        <dbReference type="Pfam" id="PF10536"/>
    </source>
</evidence>
<feature type="compositionally biased region" description="Basic and acidic residues" evidence="1">
    <location>
        <begin position="289"/>
        <end position="298"/>
    </location>
</feature>
<gene>
    <name evidence="3" type="ORF">PIB30_066068</name>
</gene>
<comment type="caution">
    <text evidence="3">The sequence shown here is derived from an EMBL/GenBank/DDBJ whole genome shotgun (WGS) entry which is preliminary data.</text>
</comment>
<feature type="domain" description="Aminotransferase-like plant mobile" evidence="2">
    <location>
        <begin position="2"/>
        <end position="214"/>
    </location>
</feature>